<reference evidence="2" key="1">
    <citation type="submission" date="2020-07" db="EMBL/GenBank/DDBJ databases">
        <title>The High-quality genome of the commercially important snow crab, Chionoecetes opilio.</title>
        <authorList>
            <person name="Jeong J.-H."/>
            <person name="Ryu S."/>
        </authorList>
    </citation>
    <scope>NUCLEOTIDE SEQUENCE</scope>
    <source>
        <strain evidence="2">MADBK_172401_WGS</strain>
        <tissue evidence="2">Digestive gland</tissue>
    </source>
</reference>
<accession>A0A8J8WN51</accession>
<proteinExistence type="predicted"/>
<evidence type="ECO:0000256" key="1">
    <source>
        <dbReference type="SAM" id="MobiDB-lite"/>
    </source>
</evidence>
<dbReference type="EMBL" id="JACEEZ010025399">
    <property type="protein sequence ID" value="KAG0701191.1"/>
    <property type="molecule type" value="Genomic_DNA"/>
</dbReference>
<evidence type="ECO:0000313" key="2">
    <source>
        <dbReference type="EMBL" id="KAG0701191.1"/>
    </source>
</evidence>
<feature type="region of interest" description="Disordered" evidence="1">
    <location>
        <begin position="187"/>
        <end position="212"/>
    </location>
</feature>
<organism evidence="2 3">
    <name type="scientific">Chionoecetes opilio</name>
    <name type="common">Atlantic snow crab</name>
    <name type="synonym">Cancer opilio</name>
    <dbReference type="NCBI Taxonomy" id="41210"/>
    <lineage>
        <taxon>Eukaryota</taxon>
        <taxon>Metazoa</taxon>
        <taxon>Ecdysozoa</taxon>
        <taxon>Arthropoda</taxon>
        <taxon>Crustacea</taxon>
        <taxon>Multicrustacea</taxon>
        <taxon>Malacostraca</taxon>
        <taxon>Eumalacostraca</taxon>
        <taxon>Eucarida</taxon>
        <taxon>Decapoda</taxon>
        <taxon>Pleocyemata</taxon>
        <taxon>Brachyura</taxon>
        <taxon>Eubrachyura</taxon>
        <taxon>Majoidea</taxon>
        <taxon>Majidae</taxon>
        <taxon>Chionoecetes</taxon>
    </lineage>
</organism>
<dbReference type="AlphaFoldDB" id="A0A8J8WN51"/>
<dbReference type="Proteomes" id="UP000770661">
    <property type="component" value="Unassembled WGS sequence"/>
</dbReference>
<keyword evidence="3" id="KW-1185">Reference proteome</keyword>
<evidence type="ECO:0000313" key="3">
    <source>
        <dbReference type="Proteomes" id="UP000770661"/>
    </source>
</evidence>
<comment type="caution">
    <text evidence="2">The sequence shown here is derived from an EMBL/GenBank/DDBJ whole genome shotgun (WGS) entry which is preliminary data.</text>
</comment>
<protein>
    <submittedName>
        <fullName evidence="2">Uncharacterized protein</fullName>
    </submittedName>
</protein>
<sequence>MVDDRRKGSSVLFPFSVDEDTGPVSAAGVGAVVSKGSSLLRTVIFGSWSDSRTPHFSGRAPLPQLSPVTTAQLGDGEQWAPHNPGRKMIGRRSTCSFVAGNVRLQSATYVAERSVSLVRPAWPPVLERRCSSWPVLLVSPASQGSLSQLARIPSSETTAKVLELDDGRGLELRPQEEEAAASLVCGREETRKASGPVPSERVPRLLSSKGRNRRRPSCLDVLAPVGEGGTLCSSWLVSMFSAFPCATSKRLSRSNPQNLFFRDLSLRSPIAEPS</sequence>
<gene>
    <name evidence="2" type="ORF">GWK47_025382</name>
</gene>
<name>A0A8J8WN51_CHIOP</name>